<comment type="caution">
    <text evidence="1">The sequence shown here is derived from an EMBL/GenBank/DDBJ whole genome shotgun (WGS) entry which is preliminary data.</text>
</comment>
<reference evidence="1 2" key="1">
    <citation type="submission" date="2014-07" db="EMBL/GenBank/DDBJ databases">
        <title>Draft genome sequence of Thalassospira profundimaris S25-3-2.</title>
        <authorList>
            <person name="Lai Q."/>
            <person name="Shao Z."/>
        </authorList>
    </citation>
    <scope>NUCLEOTIDE SEQUENCE [LARGE SCALE GENOMIC DNA]</scope>
    <source>
        <strain evidence="1 2">S25-3-2</strain>
    </source>
</reference>
<dbReference type="Proteomes" id="UP000252517">
    <property type="component" value="Unassembled WGS sequence"/>
</dbReference>
<name>A0A367XI45_9PROT</name>
<proteinExistence type="predicted"/>
<accession>A0A367XI45</accession>
<evidence type="ECO:0000313" key="1">
    <source>
        <dbReference type="EMBL" id="RCK52382.1"/>
    </source>
</evidence>
<dbReference type="AlphaFoldDB" id="A0A367XI45"/>
<evidence type="ECO:0000313" key="2">
    <source>
        <dbReference type="Proteomes" id="UP000252517"/>
    </source>
</evidence>
<gene>
    <name evidence="1" type="ORF">TH25_04840</name>
</gene>
<organism evidence="1 2">
    <name type="scientific">Thalassospira profundimaris</name>
    <dbReference type="NCBI Taxonomy" id="502049"/>
    <lineage>
        <taxon>Bacteria</taxon>
        <taxon>Pseudomonadati</taxon>
        <taxon>Pseudomonadota</taxon>
        <taxon>Alphaproteobacteria</taxon>
        <taxon>Rhodospirillales</taxon>
        <taxon>Thalassospiraceae</taxon>
        <taxon>Thalassospira</taxon>
    </lineage>
</organism>
<dbReference type="EMBL" id="JPWH01000003">
    <property type="protein sequence ID" value="RCK52382.1"/>
    <property type="molecule type" value="Genomic_DNA"/>
</dbReference>
<protein>
    <submittedName>
        <fullName evidence="1">Uncharacterized protein</fullName>
    </submittedName>
</protein>
<sequence length="245" mass="28625">MKRAEDVEALNPDICFVLNPDIYIGDPDDSSQFDNPALSLPLTQPKFEHLVAPVILSSELQNHEPEMVAYYRNIIDLASEHGLPFNDISHYFWLRLWLWRSDQGPAASAPWWDSFGEMIPFFDALETHKEPGLIFEDMDQGWRLQIAADDQFFYFRETDDVFDENIDPEDEICFRVPKQDCLSKLREVRQRTEAIIAELSRIMGADVWTSYQDKTPEFHHGNWRPKLPTKRRKKGFLQRLFGASS</sequence>